<dbReference type="GO" id="GO:0045892">
    <property type="term" value="P:negative regulation of DNA-templated transcription"/>
    <property type="evidence" value="ECO:0007669"/>
    <property type="project" value="UniProtKB-ARBA"/>
</dbReference>
<dbReference type="FunFam" id="1.10.10.60:FF:000141">
    <property type="entry name" value="TetR family transcriptional regulator"/>
    <property type="match status" value="1"/>
</dbReference>
<keyword evidence="7" id="KW-1185">Reference proteome</keyword>
<dbReference type="AlphaFoldDB" id="A0A9W6KWG8"/>
<dbReference type="InterPro" id="IPR039536">
    <property type="entry name" value="TetR_C_Proteobacteria"/>
</dbReference>
<dbReference type="PANTHER" id="PTHR30055:SF146">
    <property type="entry name" value="HTH-TYPE TRANSCRIPTIONAL DUAL REGULATOR CECR"/>
    <property type="match status" value="1"/>
</dbReference>
<dbReference type="InterPro" id="IPR009057">
    <property type="entry name" value="Homeodomain-like_sf"/>
</dbReference>
<name>A0A9W6KWG8_9PSEU</name>
<gene>
    <name evidence="6" type="ORF">GCM10017577_00880</name>
</gene>
<evidence type="ECO:0000256" key="3">
    <source>
        <dbReference type="ARBA" id="ARBA00023163"/>
    </source>
</evidence>
<accession>A0A9W6KWG8</accession>
<dbReference type="PROSITE" id="PS50977">
    <property type="entry name" value="HTH_TETR_2"/>
    <property type="match status" value="1"/>
</dbReference>
<dbReference type="InterPro" id="IPR023772">
    <property type="entry name" value="DNA-bd_HTH_TetR-type_CS"/>
</dbReference>
<dbReference type="Pfam" id="PF14246">
    <property type="entry name" value="TetR_C_7"/>
    <property type="match status" value="1"/>
</dbReference>
<comment type="caution">
    <text evidence="6">The sequence shown here is derived from an EMBL/GenBank/DDBJ whole genome shotgun (WGS) entry which is preliminary data.</text>
</comment>
<dbReference type="SUPFAM" id="SSF46689">
    <property type="entry name" value="Homeodomain-like"/>
    <property type="match status" value="1"/>
</dbReference>
<protein>
    <submittedName>
        <fullName evidence="6">TetR family transcriptional regulator</fullName>
    </submittedName>
</protein>
<dbReference type="GO" id="GO:0000976">
    <property type="term" value="F:transcription cis-regulatory region binding"/>
    <property type="evidence" value="ECO:0007669"/>
    <property type="project" value="TreeGrafter"/>
</dbReference>
<dbReference type="InterPro" id="IPR036271">
    <property type="entry name" value="Tet_transcr_reg_TetR-rel_C_sf"/>
</dbReference>
<dbReference type="EMBL" id="BSFQ01000001">
    <property type="protein sequence ID" value="GLL08948.1"/>
    <property type="molecule type" value="Genomic_DNA"/>
</dbReference>
<keyword evidence="3" id="KW-0804">Transcription</keyword>
<feature type="DNA-binding region" description="H-T-H motif" evidence="4">
    <location>
        <begin position="36"/>
        <end position="55"/>
    </location>
</feature>
<dbReference type="InterPro" id="IPR050109">
    <property type="entry name" value="HTH-type_TetR-like_transc_reg"/>
</dbReference>
<reference evidence="6" key="2">
    <citation type="submission" date="2023-01" db="EMBL/GenBank/DDBJ databases">
        <authorList>
            <person name="Sun Q."/>
            <person name="Evtushenko L."/>
        </authorList>
    </citation>
    <scope>NUCLEOTIDE SEQUENCE</scope>
    <source>
        <strain evidence="6">VKM Ac-1069</strain>
    </source>
</reference>
<dbReference type="PANTHER" id="PTHR30055">
    <property type="entry name" value="HTH-TYPE TRANSCRIPTIONAL REGULATOR RUTR"/>
    <property type="match status" value="1"/>
</dbReference>
<feature type="domain" description="HTH tetR-type" evidence="5">
    <location>
        <begin position="13"/>
        <end position="73"/>
    </location>
</feature>
<keyword evidence="2 4" id="KW-0238">DNA-binding</keyword>
<dbReference type="RefSeq" id="WP_231498092.1">
    <property type="nucleotide sequence ID" value="NZ_BAAAUZ010000015.1"/>
</dbReference>
<proteinExistence type="predicted"/>
<keyword evidence="1" id="KW-0805">Transcription regulation</keyword>
<dbReference type="PRINTS" id="PR00455">
    <property type="entry name" value="HTHTETR"/>
</dbReference>
<dbReference type="Gene3D" id="1.10.357.10">
    <property type="entry name" value="Tetracycline Repressor, domain 2"/>
    <property type="match status" value="1"/>
</dbReference>
<dbReference type="Proteomes" id="UP001143463">
    <property type="component" value="Unassembled WGS sequence"/>
</dbReference>
<evidence type="ECO:0000256" key="1">
    <source>
        <dbReference type="ARBA" id="ARBA00023015"/>
    </source>
</evidence>
<reference evidence="6" key="1">
    <citation type="journal article" date="2014" name="Int. J. Syst. Evol. Microbiol.">
        <title>Complete genome sequence of Corynebacterium casei LMG S-19264T (=DSM 44701T), isolated from a smear-ripened cheese.</title>
        <authorList>
            <consortium name="US DOE Joint Genome Institute (JGI-PGF)"/>
            <person name="Walter F."/>
            <person name="Albersmeier A."/>
            <person name="Kalinowski J."/>
            <person name="Ruckert C."/>
        </authorList>
    </citation>
    <scope>NUCLEOTIDE SEQUENCE</scope>
    <source>
        <strain evidence="6">VKM Ac-1069</strain>
    </source>
</reference>
<sequence>MTTVGTGMRRGLADKRRAILRGALAVFAREGYTRASIDLIAREAGVSTRTIYNHFRDKAALFETVIQESAQRVAEEQIAEMDRHLAHVGEGPEALEQALLAFGRAHAQPTAAEHFALVRQIQAEVLHIPAEALEAWQETGPRRVQRALTGHLARFMAEGRLREADPHRTARHLVLLAAGEVTSRSFHGALPVPKAEIDTIVATGVDAFLRAYAP</sequence>
<evidence type="ECO:0000313" key="7">
    <source>
        <dbReference type="Proteomes" id="UP001143463"/>
    </source>
</evidence>
<dbReference type="Pfam" id="PF00440">
    <property type="entry name" value="TetR_N"/>
    <property type="match status" value="1"/>
</dbReference>
<evidence type="ECO:0000256" key="2">
    <source>
        <dbReference type="ARBA" id="ARBA00023125"/>
    </source>
</evidence>
<organism evidence="6 7">
    <name type="scientific">Pseudonocardia halophobica</name>
    <dbReference type="NCBI Taxonomy" id="29401"/>
    <lineage>
        <taxon>Bacteria</taxon>
        <taxon>Bacillati</taxon>
        <taxon>Actinomycetota</taxon>
        <taxon>Actinomycetes</taxon>
        <taxon>Pseudonocardiales</taxon>
        <taxon>Pseudonocardiaceae</taxon>
        <taxon>Pseudonocardia</taxon>
    </lineage>
</organism>
<dbReference type="SUPFAM" id="SSF48498">
    <property type="entry name" value="Tetracyclin repressor-like, C-terminal domain"/>
    <property type="match status" value="1"/>
</dbReference>
<dbReference type="InterPro" id="IPR001647">
    <property type="entry name" value="HTH_TetR"/>
</dbReference>
<evidence type="ECO:0000256" key="4">
    <source>
        <dbReference type="PROSITE-ProRule" id="PRU00335"/>
    </source>
</evidence>
<evidence type="ECO:0000259" key="5">
    <source>
        <dbReference type="PROSITE" id="PS50977"/>
    </source>
</evidence>
<dbReference type="PROSITE" id="PS01081">
    <property type="entry name" value="HTH_TETR_1"/>
    <property type="match status" value="1"/>
</dbReference>
<evidence type="ECO:0000313" key="6">
    <source>
        <dbReference type="EMBL" id="GLL08948.1"/>
    </source>
</evidence>
<dbReference type="GO" id="GO:0003700">
    <property type="term" value="F:DNA-binding transcription factor activity"/>
    <property type="evidence" value="ECO:0007669"/>
    <property type="project" value="TreeGrafter"/>
</dbReference>